<reference evidence="7" key="1">
    <citation type="submission" date="2016-08" db="EMBL/GenBank/DDBJ databases">
        <authorList>
            <person name="Varghese N."/>
            <person name="Submissions Spin"/>
        </authorList>
    </citation>
    <scope>NUCLEOTIDE SEQUENCE [LARGE SCALE GENOMIC DNA]</scope>
    <source>
        <strain evidence="7">ERR11</strain>
    </source>
</reference>
<dbReference type="InterPro" id="IPR010930">
    <property type="entry name" value="Flg_bb/hook_C_dom"/>
</dbReference>
<evidence type="ECO:0000313" key="7">
    <source>
        <dbReference type="Proteomes" id="UP000199184"/>
    </source>
</evidence>
<feature type="domain" description="Flagellar basal-body/hook protein C-terminal" evidence="5">
    <location>
        <begin position="103"/>
        <end position="146"/>
    </location>
</feature>
<dbReference type="PANTHER" id="PTHR30435">
    <property type="entry name" value="FLAGELLAR PROTEIN"/>
    <property type="match status" value="1"/>
</dbReference>
<dbReference type="RefSeq" id="WP_091952992.1">
    <property type="nucleotide sequence ID" value="NZ_FMAI01000001.1"/>
</dbReference>
<dbReference type="AlphaFoldDB" id="A0A1C3U799"/>
<dbReference type="Pfam" id="PF00460">
    <property type="entry name" value="Flg_bb_rod"/>
    <property type="match status" value="1"/>
</dbReference>
<dbReference type="InterPro" id="IPR001444">
    <property type="entry name" value="Flag_bb_rod_N"/>
</dbReference>
<dbReference type="Pfam" id="PF06429">
    <property type="entry name" value="Flg_bbr_C"/>
    <property type="match status" value="1"/>
</dbReference>
<accession>A0A1C3U799</accession>
<dbReference type="PANTHER" id="PTHR30435:SF33">
    <property type="entry name" value="FLAGELLAR BASAL-BODY ROD PROTEIN"/>
    <property type="match status" value="1"/>
</dbReference>
<feature type="domain" description="Flagellar basal body rod protein N-terminal" evidence="4">
    <location>
        <begin position="6"/>
        <end position="33"/>
    </location>
</feature>
<comment type="similarity">
    <text evidence="2">Belongs to the flagella basal body rod proteins family.</text>
</comment>
<dbReference type="Proteomes" id="UP000199184">
    <property type="component" value="Unassembled WGS sequence"/>
</dbReference>
<evidence type="ECO:0000256" key="2">
    <source>
        <dbReference type="ARBA" id="ARBA00009677"/>
    </source>
</evidence>
<keyword evidence="6" id="KW-0282">Flagellum</keyword>
<keyword evidence="7" id="KW-1185">Reference proteome</keyword>
<proteinExistence type="inferred from homology"/>
<keyword evidence="6" id="KW-0969">Cilium</keyword>
<dbReference type="GO" id="GO:0009425">
    <property type="term" value="C:bacterial-type flagellum basal body"/>
    <property type="evidence" value="ECO:0007669"/>
    <property type="project" value="UniProtKB-SubCell"/>
</dbReference>
<keyword evidence="3" id="KW-0975">Bacterial flagellum</keyword>
<organism evidence="6 7">
    <name type="scientific">Bradyrhizobium shewense</name>
    <dbReference type="NCBI Taxonomy" id="1761772"/>
    <lineage>
        <taxon>Bacteria</taxon>
        <taxon>Pseudomonadati</taxon>
        <taxon>Pseudomonadota</taxon>
        <taxon>Alphaproteobacteria</taxon>
        <taxon>Hyphomicrobiales</taxon>
        <taxon>Nitrobacteraceae</taxon>
        <taxon>Bradyrhizobium</taxon>
    </lineage>
</organism>
<evidence type="ECO:0000259" key="5">
    <source>
        <dbReference type="Pfam" id="PF06429"/>
    </source>
</evidence>
<comment type="subcellular location">
    <subcellularLocation>
        <location evidence="1">Bacterial flagellum basal body</location>
    </subcellularLocation>
</comment>
<dbReference type="GO" id="GO:0071978">
    <property type="term" value="P:bacterial-type flagellum-dependent swarming motility"/>
    <property type="evidence" value="ECO:0007669"/>
    <property type="project" value="TreeGrafter"/>
</dbReference>
<protein>
    <submittedName>
        <fullName evidence="6">Flagellar basal-body rod protein FlgC</fullName>
    </submittedName>
</protein>
<keyword evidence="6" id="KW-0966">Cell projection</keyword>
<sequence>MSIFSIATSGLYAASLRVNVAASNIANVQTTGPLPASGGSSPSAVTGSPGIAPTFPAAYVPLRVDQVDQSSGSTPGGTIAKVSTVSPSYTAQSDPSASFANQDGLVAAPNVDIANEFVQLAAAKYSFIANAKVTQAYAETTESLLDITT</sequence>
<name>A0A1C3U799_9BRAD</name>
<evidence type="ECO:0000256" key="1">
    <source>
        <dbReference type="ARBA" id="ARBA00004117"/>
    </source>
</evidence>
<gene>
    <name evidence="6" type="ORF">GA0061098_1001467</name>
</gene>
<dbReference type="EMBL" id="FMAI01000001">
    <property type="protein sequence ID" value="SCB11346.1"/>
    <property type="molecule type" value="Genomic_DNA"/>
</dbReference>
<evidence type="ECO:0000313" key="6">
    <source>
        <dbReference type="EMBL" id="SCB11346.1"/>
    </source>
</evidence>
<evidence type="ECO:0000259" key="4">
    <source>
        <dbReference type="Pfam" id="PF00460"/>
    </source>
</evidence>
<evidence type="ECO:0000256" key="3">
    <source>
        <dbReference type="ARBA" id="ARBA00023143"/>
    </source>
</evidence>